<dbReference type="Gene3D" id="2.30.30.60">
    <property type="match status" value="1"/>
</dbReference>
<feature type="transmembrane region" description="Helical" evidence="7">
    <location>
        <begin position="67"/>
        <end position="85"/>
    </location>
</feature>
<organism evidence="10 11">
    <name type="scientific">Mariniflexile aquimaris</name>
    <dbReference type="NCBI Taxonomy" id="881009"/>
    <lineage>
        <taxon>Bacteria</taxon>
        <taxon>Pseudomonadati</taxon>
        <taxon>Bacteroidota</taxon>
        <taxon>Flavobacteriia</taxon>
        <taxon>Flavobacteriales</taxon>
        <taxon>Flavobacteriaceae</taxon>
        <taxon>Mariniflexile</taxon>
    </lineage>
</organism>
<feature type="transmembrane region" description="Helical" evidence="7">
    <location>
        <begin position="27"/>
        <end position="47"/>
    </location>
</feature>
<dbReference type="InterPro" id="IPR023408">
    <property type="entry name" value="MscS_beta-dom_sf"/>
</dbReference>
<keyword evidence="6 7" id="KW-0472">Membrane</keyword>
<sequence length="283" mass="31965">MESSFLETIKDILNYEILGIDGYSIKVYKIVTILLFIIGTKILLWFIKKILVSRNNYQKFDEGTLYAIFQIIKYVIWVIVFGFILESIGVKVTILIAGSTALLVGIGLGLQQTFNDIVSGFILLTERSIKIGDILQIDGDVVKIQDIGLRTSKGLNRDDISIIIPNSLITTSKVINWSHQSKKTRFKIDVGVAYGSDVDLVTTLLIESALAHPDNLDKKLIDARLSNFGSSALEFQLLFFSNNIFRIEKVKSEIRKIINKKFNENNIVISFPQLDVHIKSDKY</sequence>
<dbReference type="EMBL" id="JBHTIB010000012">
    <property type="protein sequence ID" value="MFD0836195.1"/>
    <property type="molecule type" value="Genomic_DNA"/>
</dbReference>
<gene>
    <name evidence="10" type="ORF">ACFQ0I_10495</name>
</gene>
<dbReference type="PANTHER" id="PTHR30347:SF1">
    <property type="entry name" value="MECHANOSENSITIVE CHANNEL MSCK"/>
    <property type="match status" value="1"/>
</dbReference>
<dbReference type="SUPFAM" id="SSF82689">
    <property type="entry name" value="Mechanosensitive channel protein MscS (YggB), C-terminal domain"/>
    <property type="match status" value="1"/>
</dbReference>
<feature type="domain" description="Mechanosensitive ion channel MscS C-terminal" evidence="9">
    <location>
        <begin position="187"/>
        <end position="269"/>
    </location>
</feature>
<comment type="similarity">
    <text evidence="2">Belongs to the MscS (TC 1.A.23) family.</text>
</comment>
<evidence type="ECO:0000313" key="10">
    <source>
        <dbReference type="EMBL" id="MFD0836195.1"/>
    </source>
</evidence>
<dbReference type="Pfam" id="PF21082">
    <property type="entry name" value="MS_channel_3rd"/>
    <property type="match status" value="1"/>
</dbReference>
<keyword evidence="4 7" id="KW-0812">Transmembrane</keyword>
<feature type="transmembrane region" description="Helical" evidence="7">
    <location>
        <begin position="92"/>
        <end position="110"/>
    </location>
</feature>
<dbReference type="InterPro" id="IPR011014">
    <property type="entry name" value="MscS_channel_TM-2"/>
</dbReference>
<evidence type="ECO:0000256" key="1">
    <source>
        <dbReference type="ARBA" id="ARBA00004651"/>
    </source>
</evidence>
<reference evidence="11" key="1">
    <citation type="journal article" date="2019" name="Int. J. Syst. Evol. Microbiol.">
        <title>The Global Catalogue of Microorganisms (GCM) 10K type strain sequencing project: providing services to taxonomists for standard genome sequencing and annotation.</title>
        <authorList>
            <consortium name="The Broad Institute Genomics Platform"/>
            <consortium name="The Broad Institute Genome Sequencing Center for Infectious Disease"/>
            <person name="Wu L."/>
            <person name="Ma J."/>
        </authorList>
    </citation>
    <scope>NUCLEOTIDE SEQUENCE [LARGE SCALE GENOMIC DNA]</scope>
    <source>
        <strain evidence="11">CCUG 60529</strain>
    </source>
</reference>
<evidence type="ECO:0000256" key="2">
    <source>
        <dbReference type="ARBA" id="ARBA00008017"/>
    </source>
</evidence>
<evidence type="ECO:0000256" key="3">
    <source>
        <dbReference type="ARBA" id="ARBA00022475"/>
    </source>
</evidence>
<evidence type="ECO:0000259" key="9">
    <source>
        <dbReference type="Pfam" id="PF21082"/>
    </source>
</evidence>
<evidence type="ECO:0000256" key="5">
    <source>
        <dbReference type="ARBA" id="ARBA00022989"/>
    </source>
</evidence>
<evidence type="ECO:0000256" key="4">
    <source>
        <dbReference type="ARBA" id="ARBA00022692"/>
    </source>
</evidence>
<accession>A0ABW3BUE0</accession>
<dbReference type="SUPFAM" id="SSF82861">
    <property type="entry name" value="Mechanosensitive channel protein MscS (YggB), transmembrane region"/>
    <property type="match status" value="1"/>
</dbReference>
<keyword evidence="11" id="KW-1185">Reference proteome</keyword>
<name>A0ABW3BUE0_9FLAO</name>
<feature type="domain" description="Mechanosensitive ion channel MscS" evidence="8">
    <location>
        <begin position="113"/>
        <end position="179"/>
    </location>
</feature>
<proteinExistence type="inferred from homology"/>
<keyword evidence="3" id="KW-1003">Cell membrane</keyword>
<dbReference type="RefSeq" id="WP_379942049.1">
    <property type="nucleotide sequence ID" value="NZ_JBHTIB010000012.1"/>
</dbReference>
<comment type="subcellular location">
    <subcellularLocation>
        <location evidence="1">Cell membrane</location>
        <topology evidence="1">Multi-pass membrane protein</topology>
    </subcellularLocation>
</comment>
<dbReference type="Proteomes" id="UP001597011">
    <property type="component" value="Unassembled WGS sequence"/>
</dbReference>
<dbReference type="InterPro" id="IPR011066">
    <property type="entry name" value="MscS_channel_C_sf"/>
</dbReference>
<keyword evidence="5 7" id="KW-1133">Transmembrane helix</keyword>
<dbReference type="Gene3D" id="3.30.70.100">
    <property type="match status" value="1"/>
</dbReference>
<dbReference type="InterPro" id="IPR010920">
    <property type="entry name" value="LSM_dom_sf"/>
</dbReference>
<evidence type="ECO:0000256" key="7">
    <source>
        <dbReference type="SAM" id="Phobius"/>
    </source>
</evidence>
<evidence type="ECO:0000259" key="8">
    <source>
        <dbReference type="Pfam" id="PF00924"/>
    </source>
</evidence>
<evidence type="ECO:0000256" key="6">
    <source>
        <dbReference type="ARBA" id="ARBA00023136"/>
    </source>
</evidence>
<dbReference type="InterPro" id="IPR006685">
    <property type="entry name" value="MscS_channel_2nd"/>
</dbReference>
<dbReference type="SUPFAM" id="SSF50182">
    <property type="entry name" value="Sm-like ribonucleoproteins"/>
    <property type="match status" value="1"/>
</dbReference>
<dbReference type="Pfam" id="PF00924">
    <property type="entry name" value="MS_channel_2nd"/>
    <property type="match status" value="1"/>
</dbReference>
<dbReference type="InterPro" id="IPR049278">
    <property type="entry name" value="MS_channel_C"/>
</dbReference>
<dbReference type="PANTHER" id="PTHR30347">
    <property type="entry name" value="POTASSIUM CHANNEL RELATED"/>
    <property type="match status" value="1"/>
</dbReference>
<dbReference type="InterPro" id="IPR052702">
    <property type="entry name" value="MscS-like_channel"/>
</dbReference>
<evidence type="ECO:0000313" key="11">
    <source>
        <dbReference type="Proteomes" id="UP001597011"/>
    </source>
</evidence>
<comment type="caution">
    <text evidence="10">The sequence shown here is derived from an EMBL/GenBank/DDBJ whole genome shotgun (WGS) entry which is preliminary data.</text>
</comment>
<dbReference type="Gene3D" id="1.10.287.1260">
    <property type="match status" value="1"/>
</dbReference>
<protein>
    <submittedName>
        <fullName evidence="10">Mechanosensitive ion channel family protein</fullName>
    </submittedName>
</protein>